<evidence type="ECO:0000256" key="8">
    <source>
        <dbReference type="HAMAP-Rule" id="MF_00238"/>
    </source>
</evidence>
<accession>A0A1T4P881</accession>
<dbReference type="InterPro" id="IPR003136">
    <property type="entry name" value="Cytidylate_kin"/>
</dbReference>
<dbReference type="EMBL" id="FUWY01000005">
    <property type="protein sequence ID" value="SJZ87753.1"/>
    <property type="molecule type" value="Genomic_DNA"/>
</dbReference>
<keyword evidence="2 8" id="KW-0808">Transferase</keyword>
<keyword evidence="8" id="KW-0963">Cytoplasm</keyword>
<dbReference type="AlphaFoldDB" id="A0A1T4P881"/>
<evidence type="ECO:0000256" key="4">
    <source>
        <dbReference type="ARBA" id="ARBA00022777"/>
    </source>
</evidence>
<evidence type="ECO:0000313" key="10">
    <source>
        <dbReference type="EMBL" id="SJZ87753.1"/>
    </source>
</evidence>
<dbReference type="NCBIfam" id="TIGR00017">
    <property type="entry name" value="cmk"/>
    <property type="match status" value="1"/>
</dbReference>
<dbReference type="GO" id="GO:0005524">
    <property type="term" value="F:ATP binding"/>
    <property type="evidence" value="ECO:0007669"/>
    <property type="project" value="UniProtKB-UniRule"/>
</dbReference>
<dbReference type="Gene3D" id="3.40.50.300">
    <property type="entry name" value="P-loop containing nucleotide triphosphate hydrolases"/>
    <property type="match status" value="1"/>
</dbReference>
<dbReference type="GO" id="GO:0036430">
    <property type="term" value="F:CMP kinase activity"/>
    <property type="evidence" value="ECO:0007669"/>
    <property type="project" value="RHEA"/>
</dbReference>
<comment type="catalytic activity">
    <reaction evidence="7 8">
        <text>CMP + ATP = CDP + ADP</text>
        <dbReference type="Rhea" id="RHEA:11600"/>
        <dbReference type="ChEBI" id="CHEBI:30616"/>
        <dbReference type="ChEBI" id="CHEBI:58069"/>
        <dbReference type="ChEBI" id="CHEBI:60377"/>
        <dbReference type="ChEBI" id="CHEBI:456216"/>
        <dbReference type="EC" id="2.7.4.25"/>
    </reaction>
</comment>
<evidence type="ECO:0000256" key="5">
    <source>
        <dbReference type="ARBA" id="ARBA00022840"/>
    </source>
</evidence>
<dbReference type="GO" id="GO:0036431">
    <property type="term" value="F:dCMP kinase activity"/>
    <property type="evidence" value="ECO:0007669"/>
    <property type="project" value="InterPro"/>
</dbReference>
<reference evidence="11" key="1">
    <citation type="submission" date="2017-02" db="EMBL/GenBank/DDBJ databases">
        <authorList>
            <person name="Varghese N."/>
            <person name="Submissions S."/>
        </authorList>
    </citation>
    <scope>NUCLEOTIDE SEQUENCE [LARGE SCALE GENOMIC DNA]</scope>
    <source>
        <strain evidence="11">ATCC 25662</strain>
    </source>
</reference>
<evidence type="ECO:0000256" key="1">
    <source>
        <dbReference type="ARBA" id="ARBA00009427"/>
    </source>
</evidence>
<dbReference type="InterPro" id="IPR027417">
    <property type="entry name" value="P-loop_NTPase"/>
</dbReference>
<keyword evidence="5 8" id="KW-0067">ATP-binding</keyword>
<dbReference type="GO" id="GO:0005829">
    <property type="term" value="C:cytosol"/>
    <property type="evidence" value="ECO:0007669"/>
    <property type="project" value="TreeGrafter"/>
</dbReference>
<dbReference type="OrthoDB" id="9807434at2"/>
<dbReference type="GO" id="GO:0015949">
    <property type="term" value="P:nucleobase-containing small molecule interconversion"/>
    <property type="evidence" value="ECO:0007669"/>
    <property type="project" value="TreeGrafter"/>
</dbReference>
<dbReference type="CDD" id="cd02020">
    <property type="entry name" value="CMPK"/>
    <property type="match status" value="1"/>
</dbReference>
<dbReference type="Pfam" id="PF02224">
    <property type="entry name" value="Cytidylate_kin"/>
    <property type="match status" value="1"/>
</dbReference>
<gene>
    <name evidence="8" type="primary">cmk</name>
    <name evidence="10" type="ORF">SAMN02745191_1929</name>
</gene>
<comment type="catalytic activity">
    <reaction evidence="6 8">
        <text>dCMP + ATP = dCDP + ADP</text>
        <dbReference type="Rhea" id="RHEA:25094"/>
        <dbReference type="ChEBI" id="CHEBI:30616"/>
        <dbReference type="ChEBI" id="CHEBI:57566"/>
        <dbReference type="ChEBI" id="CHEBI:58593"/>
        <dbReference type="ChEBI" id="CHEBI:456216"/>
        <dbReference type="EC" id="2.7.4.25"/>
    </reaction>
</comment>
<dbReference type="SUPFAM" id="SSF52540">
    <property type="entry name" value="P-loop containing nucleoside triphosphate hydrolases"/>
    <property type="match status" value="1"/>
</dbReference>
<feature type="binding site" evidence="8">
    <location>
        <begin position="9"/>
        <end position="17"/>
    </location>
    <ligand>
        <name>ATP</name>
        <dbReference type="ChEBI" id="CHEBI:30616"/>
    </ligand>
</feature>
<evidence type="ECO:0000256" key="6">
    <source>
        <dbReference type="ARBA" id="ARBA00047615"/>
    </source>
</evidence>
<comment type="similarity">
    <text evidence="1 8">Belongs to the cytidylate kinase family. Type 1 subfamily.</text>
</comment>
<dbReference type="PANTHER" id="PTHR21299">
    <property type="entry name" value="CYTIDYLATE KINASE/PANTOATE-BETA-ALANINE LIGASE"/>
    <property type="match status" value="1"/>
</dbReference>
<dbReference type="HAMAP" id="MF_00238">
    <property type="entry name" value="Cytidyl_kinase_type1"/>
    <property type="match status" value="1"/>
</dbReference>
<organism evidence="10 11">
    <name type="scientific">Anaerorhabdus furcosa</name>
    <dbReference type="NCBI Taxonomy" id="118967"/>
    <lineage>
        <taxon>Bacteria</taxon>
        <taxon>Bacillati</taxon>
        <taxon>Bacillota</taxon>
        <taxon>Erysipelotrichia</taxon>
        <taxon>Erysipelotrichales</taxon>
        <taxon>Erysipelotrichaceae</taxon>
        <taxon>Anaerorhabdus</taxon>
    </lineage>
</organism>
<keyword evidence="3 8" id="KW-0547">Nucleotide-binding</keyword>
<name>A0A1T4P881_9FIRM</name>
<evidence type="ECO:0000259" key="9">
    <source>
        <dbReference type="Pfam" id="PF02224"/>
    </source>
</evidence>
<evidence type="ECO:0000256" key="7">
    <source>
        <dbReference type="ARBA" id="ARBA00048478"/>
    </source>
</evidence>
<keyword evidence="4 8" id="KW-0418">Kinase</keyword>
<dbReference type="Proteomes" id="UP000243297">
    <property type="component" value="Unassembled WGS sequence"/>
</dbReference>
<evidence type="ECO:0000256" key="2">
    <source>
        <dbReference type="ARBA" id="ARBA00022679"/>
    </source>
</evidence>
<dbReference type="GO" id="GO:0006220">
    <property type="term" value="P:pyrimidine nucleotide metabolic process"/>
    <property type="evidence" value="ECO:0007669"/>
    <property type="project" value="UniProtKB-UniRule"/>
</dbReference>
<dbReference type="EC" id="2.7.4.25" evidence="8"/>
<keyword evidence="11" id="KW-1185">Reference proteome</keyword>
<dbReference type="RefSeq" id="WP_078712333.1">
    <property type="nucleotide sequence ID" value="NZ_FUWY01000005.1"/>
</dbReference>
<dbReference type="PANTHER" id="PTHR21299:SF2">
    <property type="entry name" value="CYTIDYLATE KINASE"/>
    <property type="match status" value="1"/>
</dbReference>
<evidence type="ECO:0000313" key="11">
    <source>
        <dbReference type="Proteomes" id="UP000243297"/>
    </source>
</evidence>
<dbReference type="STRING" id="118967.SAMN02745191_1929"/>
<protein>
    <recommendedName>
        <fullName evidence="8">Cytidylate kinase</fullName>
        <shortName evidence="8">CK</shortName>
        <ecNumber evidence="8">2.7.4.25</ecNumber>
    </recommendedName>
    <alternativeName>
        <fullName evidence="8">Cytidine monophosphate kinase</fullName>
        <shortName evidence="8">CMP kinase</shortName>
    </alternativeName>
</protein>
<proteinExistence type="inferred from homology"/>
<comment type="subcellular location">
    <subcellularLocation>
        <location evidence="8">Cytoplasm</location>
    </subcellularLocation>
</comment>
<dbReference type="InterPro" id="IPR011994">
    <property type="entry name" value="Cytidylate_kinase_dom"/>
</dbReference>
<sequence>MKINIAIDGPSAAGKSTIAKLLAKKLNYSHLDTGAMYRCVAYKVLNMGIQIDDEPKIIDVIKNTDIELRPDGTIYLDGQQVTNEIRTNEVSMGASDVSKLEQVRKELVHRQQEMAKSKGVIMDGRDIGTVVLKDAEVKIFLTASAEARALRRHKENLEKGLESNLEELTKEIEARDYQDSHREHSPLKKADDGIEVDTSNLSIDEVVTKIDEIIQSKLV</sequence>
<feature type="domain" description="Cytidylate kinase" evidence="9">
    <location>
        <begin position="5"/>
        <end position="215"/>
    </location>
</feature>
<evidence type="ECO:0000256" key="3">
    <source>
        <dbReference type="ARBA" id="ARBA00022741"/>
    </source>
</evidence>